<dbReference type="Pfam" id="PF19850">
    <property type="entry name" value="DUF6325"/>
    <property type="match status" value="1"/>
</dbReference>
<sequence length="139" mass="14165">MSDTIYGPADFYAISLPNGDVDDAVRQAVVELLGNDAITVVDLLVVRKGEDGTVDAGELAEGVVPGVDELGETGAQLASEEDVEAVAELLEPGSAALVAVIEHTWARGLVEALGKAGAEVVLAERIPAEVVNASAESLG</sequence>
<dbReference type="KEGG" id="lxl:KDY119_00311"/>
<gene>
    <name evidence="1" type="ORF">KDY119_00311</name>
</gene>
<dbReference type="RefSeq" id="WP_051136908.1">
    <property type="nucleotide sequence ID" value="NZ_BAABIH010000013.1"/>
</dbReference>
<proteinExistence type="predicted"/>
<evidence type="ECO:0008006" key="3">
    <source>
        <dbReference type="Google" id="ProtNLM"/>
    </source>
</evidence>
<dbReference type="Proteomes" id="UP000326702">
    <property type="component" value="Chromosome"/>
</dbReference>
<accession>A0A5P9Q613</accession>
<organism evidence="1 2">
    <name type="scientific">Luteimicrobium xylanilyticum</name>
    <dbReference type="NCBI Taxonomy" id="1133546"/>
    <lineage>
        <taxon>Bacteria</taxon>
        <taxon>Bacillati</taxon>
        <taxon>Actinomycetota</taxon>
        <taxon>Actinomycetes</taxon>
        <taxon>Micrococcales</taxon>
        <taxon>Luteimicrobium</taxon>
    </lineage>
</organism>
<dbReference type="OrthoDB" id="4464342at2"/>
<evidence type="ECO:0000313" key="2">
    <source>
        <dbReference type="Proteomes" id="UP000326702"/>
    </source>
</evidence>
<dbReference type="InterPro" id="IPR046288">
    <property type="entry name" value="DUF6325"/>
</dbReference>
<dbReference type="AlphaFoldDB" id="A0A5P9Q613"/>
<keyword evidence="2" id="KW-1185">Reference proteome</keyword>
<dbReference type="EMBL" id="CP045529">
    <property type="protein sequence ID" value="QFU96821.1"/>
    <property type="molecule type" value="Genomic_DNA"/>
</dbReference>
<protein>
    <recommendedName>
        <fullName evidence="3">DUF1269 domain-containing protein</fullName>
    </recommendedName>
</protein>
<reference evidence="1 2" key="1">
    <citation type="submission" date="2019-10" db="EMBL/GenBank/DDBJ databases">
        <title>Genome sequence of Luteimicrobium xylanilyticum HY-24.</title>
        <authorList>
            <person name="Kim D.Y."/>
            <person name="Park H.-Y."/>
        </authorList>
    </citation>
    <scope>NUCLEOTIDE SEQUENCE [LARGE SCALE GENOMIC DNA]</scope>
    <source>
        <strain evidence="1 2">HY-24</strain>
    </source>
</reference>
<evidence type="ECO:0000313" key="1">
    <source>
        <dbReference type="EMBL" id="QFU96821.1"/>
    </source>
</evidence>
<name>A0A5P9Q613_9MICO</name>